<dbReference type="EMBL" id="JAMQYH010000002">
    <property type="protein sequence ID" value="KAJ1699245.1"/>
    <property type="molecule type" value="Genomic_DNA"/>
</dbReference>
<dbReference type="Gene3D" id="3.90.280.10">
    <property type="entry name" value="PEBP-like"/>
    <property type="match status" value="1"/>
</dbReference>
<comment type="caution">
    <text evidence="1">The sequence shown here is derived from an EMBL/GenBank/DDBJ whole genome shotgun (WGS) entry which is preliminary data.</text>
</comment>
<dbReference type="AlphaFoldDB" id="A0A9Q0CSW8"/>
<dbReference type="InterPro" id="IPR036610">
    <property type="entry name" value="PEBP-like_sf"/>
</dbReference>
<dbReference type="OrthoDB" id="737852at2759"/>
<organism evidence="1 2">
    <name type="scientific">Rhynchospora breviuscula</name>
    <dbReference type="NCBI Taxonomy" id="2022672"/>
    <lineage>
        <taxon>Eukaryota</taxon>
        <taxon>Viridiplantae</taxon>
        <taxon>Streptophyta</taxon>
        <taxon>Embryophyta</taxon>
        <taxon>Tracheophyta</taxon>
        <taxon>Spermatophyta</taxon>
        <taxon>Magnoliopsida</taxon>
        <taxon>Liliopsida</taxon>
        <taxon>Poales</taxon>
        <taxon>Cyperaceae</taxon>
        <taxon>Cyperoideae</taxon>
        <taxon>Rhynchosporeae</taxon>
        <taxon>Rhynchospora</taxon>
    </lineage>
</organism>
<dbReference type="Proteomes" id="UP001151287">
    <property type="component" value="Unassembled WGS sequence"/>
</dbReference>
<evidence type="ECO:0000313" key="2">
    <source>
        <dbReference type="Proteomes" id="UP001151287"/>
    </source>
</evidence>
<name>A0A9Q0CSW8_9POAL</name>
<dbReference type="InterPro" id="IPR035810">
    <property type="entry name" value="PEBP_euk"/>
</dbReference>
<protein>
    <submittedName>
        <fullName evidence="1">Uncharacterized protein</fullName>
    </submittedName>
</protein>
<accession>A0A9Q0CSW8</accession>
<dbReference type="PANTHER" id="PTHR11362">
    <property type="entry name" value="PHOSPHATIDYLETHANOLAMINE-BINDING PROTEIN"/>
    <property type="match status" value="1"/>
</dbReference>
<gene>
    <name evidence="1" type="ORF">LUZ63_007757</name>
</gene>
<keyword evidence="2" id="KW-1185">Reference proteome</keyword>
<proteinExistence type="predicted"/>
<dbReference type="PANTHER" id="PTHR11362:SF9">
    <property type="entry name" value="PROTEIN FLOWERING LOCUS T-RELATED"/>
    <property type="match status" value="1"/>
</dbReference>
<dbReference type="SUPFAM" id="SSF49777">
    <property type="entry name" value="PEBP-like"/>
    <property type="match status" value="1"/>
</dbReference>
<reference evidence="1" key="1">
    <citation type="journal article" date="2022" name="Cell">
        <title>Repeat-based holocentromeres influence genome architecture and karyotype evolution.</title>
        <authorList>
            <person name="Hofstatter P.G."/>
            <person name="Thangavel G."/>
            <person name="Lux T."/>
            <person name="Neumann P."/>
            <person name="Vondrak T."/>
            <person name="Novak P."/>
            <person name="Zhang M."/>
            <person name="Costa L."/>
            <person name="Castellani M."/>
            <person name="Scott A."/>
            <person name="Toegelov H."/>
            <person name="Fuchs J."/>
            <person name="Mata-Sucre Y."/>
            <person name="Dias Y."/>
            <person name="Vanzela A.L.L."/>
            <person name="Huettel B."/>
            <person name="Almeida C.C.S."/>
            <person name="Simkova H."/>
            <person name="Souza G."/>
            <person name="Pedrosa-Harand A."/>
            <person name="Macas J."/>
            <person name="Mayer K.F.X."/>
            <person name="Houben A."/>
            <person name="Marques A."/>
        </authorList>
    </citation>
    <scope>NUCLEOTIDE SEQUENCE</scope>
    <source>
        <strain evidence="1">RhyBre1mFocal</strain>
    </source>
</reference>
<evidence type="ECO:0000313" key="1">
    <source>
        <dbReference type="EMBL" id="KAJ1699245.1"/>
    </source>
</evidence>
<sequence length="107" mass="11878">MQRQRADPLVVARVIGDVLDPFVRAAPLRVTYGSREVNNGCELKPSQVVNQPRVDVGGNDLRTFYTLSSSLSLDPNPNPQQVQTEIKHHPFHELLSSSDRTSKARTG</sequence>